<dbReference type="InterPro" id="IPR012349">
    <property type="entry name" value="Split_barrel_FMN-bd"/>
</dbReference>
<accession>A0ABZ0I7K3</accession>
<dbReference type="EMBL" id="CP136864">
    <property type="protein sequence ID" value="WOJ94051.1"/>
    <property type="molecule type" value="Genomic_DNA"/>
</dbReference>
<dbReference type="PANTHER" id="PTHR30466:SF11">
    <property type="entry name" value="FLAVIN-DEPENDENT MONOOXYGENASE, REDUCTASE SUBUNIT HSAB"/>
    <property type="match status" value="1"/>
</dbReference>
<dbReference type="GO" id="GO:0016491">
    <property type="term" value="F:oxidoreductase activity"/>
    <property type="evidence" value="ECO:0007669"/>
    <property type="project" value="UniProtKB-KW"/>
</dbReference>
<dbReference type="InterPro" id="IPR050268">
    <property type="entry name" value="NADH-dep_flavin_reductase"/>
</dbReference>
<dbReference type="Proteomes" id="UP001626537">
    <property type="component" value="Chromosome"/>
</dbReference>
<comment type="similarity">
    <text evidence="1">Belongs to the non-flavoprotein flavin reductase family.</text>
</comment>
<reference evidence="4 5" key="1">
    <citation type="submission" date="2023-10" db="EMBL/GenBank/DDBJ databases">
        <title>Two novel species belonging to the OM43/NOR5 clade.</title>
        <authorList>
            <person name="Park M."/>
        </authorList>
    </citation>
    <scope>NUCLEOTIDE SEQUENCE [LARGE SCALE GENOMIC DNA]</scope>
    <source>
        <strain evidence="4 5">IMCC43200</strain>
    </source>
</reference>
<dbReference type="SMART" id="SM00903">
    <property type="entry name" value="Flavin_Reduct"/>
    <property type="match status" value="1"/>
</dbReference>
<dbReference type="EC" id="1.-.-.-" evidence="4"/>
<evidence type="ECO:0000259" key="3">
    <source>
        <dbReference type="SMART" id="SM00903"/>
    </source>
</evidence>
<dbReference type="InterPro" id="IPR002563">
    <property type="entry name" value="Flavin_Rdtase-like_dom"/>
</dbReference>
<dbReference type="Gene3D" id="2.30.110.10">
    <property type="entry name" value="Electron Transport, Fmn-binding Protein, Chain A"/>
    <property type="match status" value="1"/>
</dbReference>
<organism evidence="4 5">
    <name type="scientific">Congregibacter variabilis</name>
    <dbReference type="NCBI Taxonomy" id="3081200"/>
    <lineage>
        <taxon>Bacteria</taxon>
        <taxon>Pseudomonadati</taxon>
        <taxon>Pseudomonadota</taxon>
        <taxon>Gammaproteobacteria</taxon>
        <taxon>Cellvibrionales</taxon>
        <taxon>Halieaceae</taxon>
        <taxon>Congregibacter</taxon>
    </lineage>
</organism>
<dbReference type="RefSeq" id="WP_407348690.1">
    <property type="nucleotide sequence ID" value="NZ_CP136864.1"/>
</dbReference>
<evidence type="ECO:0000313" key="4">
    <source>
        <dbReference type="EMBL" id="WOJ94051.1"/>
    </source>
</evidence>
<evidence type="ECO:0000256" key="1">
    <source>
        <dbReference type="ARBA" id="ARBA00008898"/>
    </source>
</evidence>
<gene>
    <name evidence="4" type="ORF">R0135_02510</name>
</gene>
<evidence type="ECO:0000313" key="5">
    <source>
        <dbReference type="Proteomes" id="UP001626537"/>
    </source>
</evidence>
<dbReference type="PANTHER" id="PTHR30466">
    <property type="entry name" value="FLAVIN REDUCTASE"/>
    <property type="match status" value="1"/>
</dbReference>
<keyword evidence="2 4" id="KW-0560">Oxidoreductase</keyword>
<proteinExistence type="inferred from homology"/>
<dbReference type="SUPFAM" id="SSF50475">
    <property type="entry name" value="FMN-binding split barrel"/>
    <property type="match status" value="1"/>
</dbReference>
<name>A0ABZ0I7K3_9GAMM</name>
<feature type="domain" description="Flavin reductase like" evidence="3">
    <location>
        <begin position="12"/>
        <end position="156"/>
    </location>
</feature>
<protein>
    <submittedName>
        <fullName evidence="4">Flavin reductase family protein</fullName>
        <ecNumber evidence="4">1.-.-.-</ecNumber>
    </submittedName>
</protein>
<evidence type="ECO:0000256" key="2">
    <source>
        <dbReference type="ARBA" id="ARBA00023002"/>
    </source>
</evidence>
<sequence length="158" mass="17044">MTIDSRQLRDALGQFATGVCLVTVMDDDGVAHALTVNSFASVSLDPPLVLWSLQRDAEIYALYESAPNFCIAVLAQDQQGHSSGYAQKGGHRLAAQDFEPGTNGAPLIHNAVVNFECSLERALDGGDHTILLGRVTRVSETNAQPPLVFFGGQYRELK</sequence>
<dbReference type="Pfam" id="PF01613">
    <property type="entry name" value="Flavin_Reduct"/>
    <property type="match status" value="1"/>
</dbReference>
<keyword evidence="5" id="KW-1185">Reference proteome</keyword>